<organism evidence="2 3">
    <name type="scientific">Aeromonas schubertii</name>
    <dbReference type="NCBI Taxonomy" id="652"/>
    <lineage>
        <taxon>Bacteria</taxon>
        <taxon>Pseudomonadati</taxon>
        <taxon>Pseudomonadota</taxon>
        <taxon>Gammaproteobacteria</taxon>
        <taxon>Aeromonadales</taxon>
        <taxon>Aeromonadaceae</taxon>
        <taxon>Aeromonas</taxon>
    </lineage>
</organism>
<dbReference type="Proteomes" id="UP000774958">
    <property type="component" value="Unassembled WGS sequence"/>
</dbReference>
<dbReference type="CDD" id="cd00038">
    <property type="entry name" value="CAP_ED"/>
    <property type="match status" value="1"/>
</dbReference>
<protein>
    <submittedName>
        <fullName evidence="2">Crp/Fnr family transcriptional regulator</fullName>
    </submittedName>
</protein>
<dbReference type="RefSeq" id="WP_224160296.1">
    <property type="nucleotide sequence ID" value="NZ_JAIRBS010000004.1"/>
</dbReference>
<dbReference type="InterPro" id="IPR000595">
    <property type="entry name" value="cNMP-bd_dom"/>
</dbReference>
<dbReference type="Pfam" id="PF00027">
    <property type="entry name" value="cNMP_binding"/>
    <property type="match status" value="1"/>
</dbReference>
<dbReference type="InterPro" id="IPR014710">
    <property type="entry name" value="RmlC-like_jellyroll"/>
</dbReference>
<evidence type="ECO:0000259" key="1">
    <source>
        <dbReference type="PROSITE" id="PS50042"/>
    </source>
</evidence>
<reference evidence="2 3" key="1">
    <citation type="submission" date="2021-09" db="EMBL/GenBank/DDBJ databases">
        <title>Aeromonas schubertii isolated from Asian sea bass.</title>
        <authorList>
            <person name="Pinpimai K."/>
        </authorList>
    </citation>
    <scope>NUCLEOTIDE SEQUENCE [LARGE SCALE GENOMIC DNA]</scope>
    <source>
        <strain evidence="2 3">CHULA2021a</strain>
    </source>
</reference>
<name>A0ABS7V8R5_9GAMM</name>
<gene>
    <name evidence="2" type="ORF">LA374_03920</name>
</gene>
<comment type="caution">
    <text evidence="2">The sequence shown here is derived from an EMBL/GenBank/DDBJ whole genome shotgun (WGS) entry which is preliminary data.</text>
</comment>
<sequence length="188" mass="22166">MDRSPFDWRRVSDQQEAARLLSFARPQVLPAKSCLWHAGERPDLLVRVEQGLLRARVELADGREYIKEFYWEGDEFVDFHHLLSGEPARYSVEALEPCRLQLFRISELRRLPLWGTWYQHLLEVQLRIKEEKELLLLTAGPEARYRHFLTHYAPLDARLPDHQIAAYLGITPISLSRIRRRLKSLNQG</sequence>
<dbReference type="Gene3D" id="2.60.120.10">
    <property type="entry name" value="Jelly Rolls"/>
    <property type="match status" value="1"/>
</dbReference>
<dbReference type="InterPro" id="IPR018490">
    <property type="entry name" value="cNMP-bd_dom_sf"/>
</dbReference>
<dbReference type="SUPFAM" id="SSF51206">
    <property type="entry name" value="cAMP-binding domain-like"/>
    <property type="match status" value="1"/>
</dbReference>
<accession>A0ABS7V8R5</accession>
<dbReference type="EMBL" id="JAIRBT010000004">
    <property type="protein sequence ID" value="MBZ6065361.1"/>
    <property type="molecule type" value="Genomic_DNA"/>
</dbReference>
<keyword evidence="3" id="KW-1185">Reference proteome</keyword>
<evidence type="ECO:0000313" key="2">
    <source>
        <dbReference type="EMBL" id="MBZ6065361.1"/>
    </source>
</evidence>
<proteinExistence type="predicted"/>
<dbReference type="PROSITE" id="PS50042">
    <property type="entry name" value="CNMP_BINDING_3"/>
    <property type="match status" value="1"/>
</dbReference>
<evidence type="ECO:0000313" key="3">
    <source>
        <dbReference type="Proteomes" id="UP000774958"/>
    </source>
</evidence>
<feature type="domain" description="Cyclic nucleotide-binding" evidence="1">
    <location>
        <begin position="13"/>
        <end position="111"/>
    </location>
</feature>